<comment type="caution">
    <text evidence="1">The sequence shown here is derived from an EMBL/GenBank/DDBJ whole genome shotgun (WGS) entry which is preliminary data.</text>
</comment>
<dbReference type="AlphaFoldDB" id="A0A7V8UW14"/>
<sequence>MFDLPISDTVLVAVITGTLTLLAGVYGEFTKNALARHHRRQEQEAESRKEQLAAVRDFLATAGELRLNSLYEALPLTYTATIQDQVKKKVEVEGSNKRLSKILEKIFSRKPKRPAHSYSTMHEFGMDTFKIKTANAKLRAELHSAWETMDLQLAHPQVRGASKRVQEALRDKSTYVGASITSPYTKGKNYATFVASEFDRVLDELRETAVAQLRE</sequence>
<name>A0A7V8UW14_9CORY</name>
<evidence type="ECO:0000313" key="2">
    <source>
        <dbReference type="Proteomes" id="UP000577408"/>
    </source>
</evidence>
<accession>A0A7V8UW14</accession>
<keyword evidence="2" id="KW-1185">Reference proteome</keyword>
<gene>
    <name evidence="1" type="ORF">HMA55_10625</name>
</gene>
<dbReference type="RefSeq" id="WP_181193017.1">
    <property type="nucleotide sequence ID" value="NZ_JABFED010000009.1"/>
</dbReference>
<dbReference type="EMBL" id="JABFED010000009">
    <property type="protein sequence ID" value="MBA1838330.1"/>
    <property type="molecule type" value="Genomic_DNA"/>
</dbReference>
<reference evidence="1 2" key="1">
    <citation type="submission" date="2020-05" db="EMBL/GenBank/DDBJ databases">
        <title>Descriptions of Corynebacterium xxxx sp. nov., Corynebacterium yyyy sp. nov. and Corynebacterium zzzz sp. nov.</title>
        <authorList>
            <person name="Zhang G."/>
        </authorList>
    </citation>
    <scope>NUCLEOTIDE SEQUENCE [LARGE SCALE GENOMIC DNA]</scope>
    <source>
        <strain evidence="2">zg-913</strain>
    </source>
</reference>
<evidence type="ECO:0000313" key="1">
    <source>
        <dbReference type="EMBL" id="MBA1838330.1"/>
    </source>
</evidence>
<proteinExistence type="predicted"/>
<organism evidence="1 2">
    <name type="scientific">Corynebacterium wankanglinii</name>
    <dbReference type="NCBI Taxonomy" id="2735136"/>
    <lineage>
        <taxon>Bacteria</taxon>
        <taxon>Bacillati</taxon>
        <taxon>Actinomycetota</taxon>
        <taxon>Actinomycetes</taxon>
        <taxon>Mycobacteriales</taxon>
        <taxon>Corynebacteriaceae</taxon>
        <taxon>Corynebacterium</taxon>
    </lineage>
</organism>
<protein>
    <submittedName>
        <fullName evidence="1">Uncharacterized protein</fullName>
    </submittedName>
</protein>
<dbReference type="Proteomes" id="UP000577408">
    <property type="component" value="Unassembled WGS sequence"/>
</dbReference>